<sequence length="162" mass="17561">MHRRADHTCALSPCRIPPFLASGAHSDGDGRPKRDTDSPSLKIWRRGPGRGSAAASRSRVRSPSSTPKRCREHIWRWQRTRPRSLDVVSCLPSRGGAGPGCGSAARREAQVLAARPPLLQKACRSGGREDAEEPARGRYACRCWSRGGGPVLGGCVRAGWTR</sequence>
<name>A0A2G8RZZ8_9APHY</name>
<evidence type="ECO:0000256" key="1">
    <source>
        <dbReference type="SAM" id="MobiDB-lite"/>
    </source>
</evidence>
<proteinExistence type="predicted"/>
<dbReference type="AlphaFoldDB" id="A0A2G8RZZ8"/>
<keyword evidence="3" id="KW-1185">Reference proteome</keyword>
<accession>A0A2G8RZZ8</accession>
<feature type="compositionally biased region" description="Low complexity" evidence="1">
    <location>
        <begin position="51"/>
        <end position="67"/>
    </location>
</feature>
<protein>
    <submittedName>
        <fullName evidence="2">Uncharacterized protein</fullName>
    </submittedName>
</protein>
<gene>
    <name evidence="2" type="ORF">GSI_10231</name>
</gene>
<reference evidence="2 3" key="1">
    <citation type="journal article" date="2015" name="Sci. Rep.">
        <title>Chromosome-level genome map provides insights into diverse defense mechanisms in the medicinal fungus Ganoderma sinense.</title>
        <authorList>
            <person name="Zhu Y."/>
            <person name="Xu J."/>
            <person name="Sun C."/>
            <person name="Zhou S."/>
            <person name="Xu H."/>
            <person name="Nelson D.R."/>
            <person name="Qian J."/>
            <person name="Song J."/>
            <person name="Luo H."/>
            <person name="Xiang L."/>
            <person name="Li Y."/>
            <person name="Xu Z."/>
            <person name="Ji A."/>
            <person name="Wang L."/>
            <person name="Lu S."/>
            <person name="Hayward A."/>
            <person name="Sun W."/>
            <person name="Li X."/>
            <person name="Schwartz D.C."/>
            <person name="Wang Y."/>
            <person name="Chen S."/>
        </authorList>
    </citation>
    <scope>NUCLEOTIDE SEQUENCE [LARGE SCALE GENOMIC DNA]</scope>
    <source>
        <strain evidence="2 3">ZZ0214-1</strain>
    </source>
</reference>
<organism evidence="2 3">
    <name type="scientific">Ganoderma sinense ZZ0214-1</name>
    <dbReference type="NCBI Taxonomy" id="1077348"/>
    <lineage>
        <taxon>Eukaryota</taxon>
        <taxon>Fungi</taxon>
        <taxon>Dikarya</taxon>
        <taxon>Basidiomycota</taxon>
        <taxon>Agaricomycotina</taxon>
        <taxon>Agaricomycetes</taxon>
        <taxon>Polyporales</taxon>
        <taxon>Polyporaceae</taxon>
        <taxon>Ganoderma</taxon>
    </lineage>
</organism>
<dbReference type="Proteomes" id="UP000230002">
    <property type="component" value="Unassembled WGS sequence"/>
</dbReference>
<feature type="region of interest" description="Disordered" evidence="1">
    <location>
        <begin position="21"/>
        <end position="71"/>
    </location>
</feature>
<comment type="caution">
    <text evidence="2">The sequence shown here is derived from an EMBL/GenBank/DDBJ whole genome shotgun (WGS) entry which is preliminary data.</text>
</comment>
<dbReference type="EMBL" id="AYKW01000034">
    <property type="protein sequence ID" value="PIL27091.1"/>
    <property type="molecule type" value="Genomic_DNA"/>
</dbReference>
<evidence type="ECO:0000313" key="3">
    <source>
        <dbReference type="Proteomes" id="UP000230002"/>
    </source>
</evidence>
<evidence type="ECO:0000313" key="2">
    <source>
        <dbReference type="EMBL" id="PIL27091.1"/>
    </source>
</evidence>
<feature type="compositionally biased region" description="Basic and acidic residues" evidence="1">
    <location>
        <begin position="26"/>
        <end position="37"/>
    </location>
</feature>